<accession>A0A8E2EDE9</accession>
<dbReference type="EMBL" id="KV744909">
    <property type="protein sequence ID" value="OCK81761.1"/>
    <property type="molecule type" value="Genomic_DNA"/>
</dbReference>
<evidence type="ECO:0000313" key="8">
    <source>
        <dbReference type="Proteomes" id="UP000250266"/>
    </source>
</evidence>
<dbReference type="InterPro" id="IPR001328">
    <property type="entry name" value="Pept_tRNA_hydro"/>
</dbReference>
<evidence type="ECO:0000256" key="3">
    <source>
        <dbReference type="ARBA" id="ARBA00022801"/>
    </source>
</evidence>
<reference evidence="7 8" key="1">
    <citation type="journal article" date="2016" name="Nat. Commun.">
        <title>Ectomycorrhizal ecology is imprinted in the genome of the dominant symbiotic fungus Cenococcum geophilum.</title>
        <authorList>
            <consortium name="DOE Joint Genome Institute"/>
            <person name="Peter M."/>
            <person name="Kohler A."/>
            <person name="Ohm R.A."/>
            <person name="Kuo A."/>
            <person name="Krutzmann J."/>
            <person name="Morin E."/>
            <person name="Arend M."/>
            <person name="Barry K.W."/>
            <person name="Binder M."/>
            <person name="Choi C."/>
            <person name="Clum A."/>
            <person name="Copeland A."/>
            <person name="Grisel N."/>
            <person name="Haridas S."/>
            <person name="Kipfer T."/>
            <person name="LaButti K."/>
            <person name="Lindquist E."/>
            <person name="Lipzen A."/>
            <person name="Maire R."/>
            <person name="Meier B."/>
            <person name="Mihaltcheva S."/>
            <person name="Molinier V."/>
            <person name="Murat C."/>
            <person name="Poggeler S."/>
            <person name="Quandt C.A."/>
            <person name="Sperisen C."/>
            <person name="Tritt A."/>
            <person name="Tisserant E."/>
            <person name="Crous P.W."/>
            <person name="Henrissat B."/>
            <person name="Nehls U."/>
            <person name="Egli S."/>
            <person name="Spatafora J.W."/>
            <person name="Grigoriev I.V."/>
            <person name="Martin F.M."/>
        </authorList>
    </citation>
    <scope>NUCLEOTIDE SEQUENCE [LARGE SCALE GENOMIC DNA]</scope>
    <source>
        <strain evidence="7 8">CBS 459.81</strain>
    </source>
</reference>
<keyword evidence="2" id="KW-0820">tRNA-binding</keyword>
<dbReference type="InterPro" id="IPR036416">
    <property type="entry name" value="Pept_tRNA_hydro_sf"/>
</dbReference>
<dbReference type="OrthoDB" id="1711136at2759"/>
<dbReference type="Gene3D" id="3.40.50.1470">
    <property type="entry name" value="Peptidyl-tRNA hydrolase"/>
    <property type="match status" value="1"/>
</dbReference>
<dbReference type="PROSITE" id="PS01196">
    <property type="entry name" value="PEPT_TRNA_HYDROL_2"/>
    <property type="match status" value="1"/>
</dbReference>
<evidence type="ECO:0000256" key="1">
    <source>
        <dbReference type="ARBA" id="ARBA00013260"/>
    </source>
</evidence>
<gene>
    <name evidence="7" type="ORF">K432DRAFT_380987</name>
</gene>
<organism evidence="7 8">
    <name type="scientific">Lepidopterella palustris CBS 459.81</name>
    <dbReference type="NCBI Taxonomy" id="1314670"/>
    <lineage>
        <taxon>Eukaryota</taxon>
        <taxon>Fungi</taxon>
        <taxon>Dikarya</taxon>
        <taxon>Ascomycota</taxon>
        <taxon>Pezizomycotina</taxon>
        <taxon>Dothideomycetes</taxon>
        <taxon>Pleosporomycetidae</taxon>
        <taxon>Mytilinidiales</taxon>
        <taxon>Argynnaceae</taxon>
        <taxon>Lepidopterella</taxon>
    </lineage>
</organism>
<dbReference type="PANTHER" id="PTHR17224">
    <property type="entry name" value="PEPTIDYL-TRNA HYDROLASE"/>
    <property type="match status" value="1"/>
</dbReference>
<keyword evidence="8" id="KW-1185">Reference proteome</keyword>
<evidence type="ECO:0000256" key="4">
    <source>
        <dbReference type="ARBA" id="ARBA00022884"/>
    </source>
</evidence>
<name>A0A8E2EDE9_9PEZI</name>
<dbReference type="InterPro" id="IPR018171">
    <property type="entry name" value="Pept_tRNA_hydro_CS"/>
</dbReference>
<evidence type="ECO:0000256" key="6">
    <source>
        <dbReference type="SAM" id="MobiDB-lite"/>
    </source>
</evidence>
<dbReference type="EC" id="3.1.1.29" evidence="1"/>
<protein>
    <recommendedName>
        <fullName evidence="1">peptidyl-tRNA hydrolase</fullName>
        <ecNumber evidence="1">3.1.1.29</ecNumber>
    </recommendedName>
</protein>
<feature type="region of interest" description="Disordered" evidence="6">
    <location>
        <begin position="1"/>
        <end position="53"/>
    </location>
</feature>
<dbReference type="NCBIfam" id="TIGR00447">
    <property type="entry name" value="pth"/>
    <property type="match status" value="1"/>
</dbReference>
<dbReference type="PANTHER" id="PTHR17224:SF1">
    <property type="entry name" value="PEPTIDYL-TRNA HYDROLASE"/>
    <property type="match status" value="1"/>
</dbReference>
<evidence type="ECO:0000256" key="5">
    <source>
        <dbReference type="ARBA" id="ARBA00038063"/>
    </source>
</evidence>
<keyword evidence="3 7" id="KW-0378">Hydrolase</keyword>
<proteinExistence type="inferred from homology"/>
<comment type="similarity">
    <text evidence="5">Belongs to the PTH family.</text>
</comment>
<evidence type="ECO:0000313" key="7">
    <source>
        <dbReference type="EMBL" id="OCK81761.1"/>
    </source>
</evidence>
<dbReference type="Proteomes" id="UP000250266">
    <property type="component" value="Unassembled WGS sequence"/>
</dbReference>
<dbReference type="GO" id="GO:0004045">
    <property type="term" value="F:peptidyl-tRNA hydrolase activity"/>
    <property type="evidence" value="ECO:0007669"/>
    <property type="project" value="UniProtKB-EC"/>
</dbReference>
<dbReference type="Pfam" id="PF01195">
    <property type="entry name" value="Pept_tRNA_hydro"/>
    <property type="match status" value="1"/>
</dbReference>
<dbReference type="GO" id="GO:0000049">
    <property type="term" value="F:tRNA binding"/>
    <property type="evidence" value="ECO:0007669"/>
    <property type="project" value="UniProtKB-KW"/>
</dbReference>
<sequence length="304" mass="33280">MTIPEWPLRGPSSEDLQKSSDQDSTPATAPRSSRRAQRQARERRNSVASIITPLSKTASKTAVQPVHRVYARRPSTGALLPNISLSTAQPSMPPARNLPLFVASIGNPGATYANTLHSAGHTVLDQIRFIRCFTPFQKDRQLANGLVSTPVTTIPRVSLIPFVKKTPLTREVQPDEDNWTLWQSPSLMNVSGVALRTAWQKWSKQNEDGILVVLHDELEKPLGSVTIKRGGSAKGHNGLKSIQAHLGNTQYVKIGIGIGRPTSREPAAVAKYVLRKMTTSEWDVVGSCAGPVIELLREVHEGKR</sequence>
<dbReference type="SUPFAM" id="SSF53178">
    <property type="entry name" value="Peptidyl-tRNA hydrolase-like"/>
    <property type="match status" value="1"/>
</dbReference>
<keyword evidence="4" id="KW-0694">RNA-binding</keyword>
<dbReference type="AlphaFoldDB" id="A0A8E2EDE9"/>
<evidence type="ECO:0000256" key="2">
    <source>
        <dbReference type="ARBA" id="ARBA00022555"/>
    </source>
</evidence>